<proteinExistence type="predicted"/>
<dbReference type="Proteomes" id="UP000828048">
    <property type="component" value="Chromosome 7"/>
</dbReference>
<name>A0ACB7Y6F5_9ERIC</name>
<evidence type="ECO:0000313" key="1">
    <source>
        <dbReference type="EMBL" id="KAH7848639.1"/>
    </source>
</evidence>
<keyword evidence="2" id="KW-1185">Reference proteome</keyword>
<organism evidence="1 2">
    <name type="scientific">Vaccinium darrowii</name>
    <dbReference type="NCBI Taxonomy" id="229202"/>
    <lineage>
        <taxon>Eukaryota</taxon>
        <taxon>Viridiplantae</taxon>
        <taxon>Streptophyta</taxon>
        <taxon>Embryophyta</taxon>
        <taxon>Tracheophyta</taxon>
        <taxon>Spermatophyta</taxon>
        <taxon>Magnoliopsida</taxon>
        <taxon>eudicotyledons</taxon>
        <taxon>Gunneridae</taxon>
        <taxon>Pentapetalae</taxon>
        <taxon>asterids</taxon>
        <taxon>Ericales</taxon>
        <taxon>Ericaceae</taxon>
        <taxon>Vaccinioideae</taxon>
        <taxon>Vaccinieae</taxon>
        <taxon>Vaccinium</taxon>
    </lineage>
</organism>
<protein>
    <submittedName>
        <fullName evidence="1">Uncharacterized protein</fullName>
    </submittedName>
</protein>
<accession>A0ACB7Y6F5</accession>
<comment type="caution">
    <text evidence="1">The sequence shown here is derived from an EMBL/GenBank/DDBJ whole genome shotgun (WGS) entry which is preliminary data.</text>
</comment>
<evidence type="ECO:0000313" key="2">
    <source>
        <dbReference type="Proteomes" id="UP000828048"/>
    </source>
</evidence>
<reference evidence="1 2" key="1">
    <citation type="journal article" date="2021" name="Hortic Res">
        <title>High-quality reference genome and annotation aids understanding of berry development for evergreen blueberry (Vaccinium darrowii).</title>
        <authorList>
            <person name="Yu J."/>
            <person name="Hulse-Kemp A.M."/>
            <person name="Babiker E."/>
            <person name="Staton M."/>
        </authorList>
    </citation>
    <scope>NUCLEOTIDE SEQUENCE [LARGE SCALE GENOMIC DNA]</scope>
    <source>
        <strain evidence="2">cv. NJ 8807/NJ 8810</strain>
        <tissue evidence="1">Young leaf</tissue>
    </source>
</reference>
<gene>
    <name evidence="1" type="ORF">Vadar_005485</name>
</gene>
<dbReference type="EMBL" id="CM037157">
    <property type="protein sequence ID" value="KAH7848639.1"/>
    <property type="molecule type" value="Genomic_DNA"/>
</dbReference>
<sequence>MNRDDPKWKGKAIAESSKRLCLGHRIPGPAGVLQEAMERRAAGEAVETMNTQEFLHRAITVESEDTDFVNNSAWLTVVREGYLQCPDYKDLATIKNFMKYARVPLVVALVKSCVFNELREPMLELKDPTGSVRAMVHHKCHEEGVFPGILNTGSCLVLKQIVIWKPERTPYLNITLPNVERVIEKSMLD</sequence>